<dbReference type="EMBL" id="JFHC01000026">
    <property type="protein sequence ID" value="KDR41582.1"/>
    <property type="molecule type" value="Genomic_DNA"/>
</dbReference>
<evidence type="ECO:0000313" key="2">
    <source>
        <dbReference type="Proteomes" id="UP000027466"/>
    </source>
</evidence>
<dbReference type="Proteomes" id="UP000027466">
    <property type="component" value="Unassembled WGS sequence"/>
</dbReference>
<comment type="caution">
    <text evidence="1">The sequence shown here is derived from an EMBL/GenBank/DDBJ whole genome shotgun (WGS) entry which is preliminary data.</text>
</comment>
<proteinExistence type="predicted"/>
<dbReference type="AlphaFoldDB" id="A0A069PMD5"/>
<accession>A0A069PMD5</accession>
<name>A0A069PMD5_9BURK</name>
<evidence type="ECO:0000313" key="1">
    <source>
        <dbReference type="EMBL" id="KDR41582.1"/>
    </source>
</evidence>
<keyword evidence="2" id="KW-1185">Reference proteome</keyword>
<dbReference type="RefSeq" id="WP_035939476.1">
    <property type="nucleotide sequence ID" value="NZ_CADFFX010000001.1"/>
</dbReference>
<reference evidence="1 2" key="1">
    <citation type="submission" date="2014-03" db="EMBL/GenBank/DDBJ databases">
        <title>Draft Genome Sequences of Four Burkholderia Strains.</title>
        <authorList>
            <person name="Liu X.Y."/>
            <person name="Li C.X."/>
            <person name="Xu J.H."/>
        </authorList>
    </citation>
    <scope>NUCLEOTIDE SEQUENCE [LARGE SCALE GENOMIC DNA]</scope>
    <source>
        <strain evidence="1 2">DSM 50014</strain>
    </source>
</reference>
<dbReference type="STRING" id="60547.GCA_000751215_06369"/>
<gene>
    <name evidence="1" type="ORF">BG61_16650</name>
</gene>
<sequence>MNVTRISSVTSFVADTTLSGRYIFEEGGMLQPAAGVTLTFSKALIDANDFQQIFDLSKGGTIAGTIYNEYHSASWFGADYTGLSQSGTKVQAAFDSPLTQNVKCVRGMYLCSGAELTLVDKHLICASYPSGNTTDGVMFRWSQDMGPGTAALRVFSGGRKLENAQYRGFRMLGPGQKGAVMGTTSAGCQMDGIVFGNGGNHKFDAKDIFVTGVRFAYTAWTNNGHSSLDNLGGTGNFATWCILSTGGDWKWTNCSSNAELCAAFYLPKNGSMGVHADIEDYFSGFSPYFVYQSDTLDPRLPGTATAGLTVASVWKRVACERLGNAFINLVPVDSSIFQLKLIATGWDSFVSGAATIQAEASDYAIKAGYIEGLDLDDALDSGGAGTLATFDLGVIQVRNSNARGITARNVHNVPAAGKTFLEGTTNALIAAQTSKLPVLTIPAGATIGTYSATDLEACSRTNWFPMARTAQSLGAARAVLSTSGDVATITLSEALPNAVSFTVNLLPSAN</sequence>
<protein>
    <submittedName>
        <fullName evidence="1">Uncharacterized protein</fullName>
    </submittedName>
</protein>
<organism evidence="1 2">
    <name type="scientific">Caballeronia glathei</name>
    <dbReference type="NCBI Taxonomy" id="60547"/>
    <lineage>
        <taxon>Bacteria</taxon>
        <taxon>Pseudomonadati</taxon>
        <taxon>Pseudomonadota</taxon>
        <taxon>Betaproteobacteria</taxon>
        <taxon>Burkholderiales</taxon>
        <taxon>Burkholderiaceae</taxon>
        <taxon>Caballeronia</taxon>
    </lineage>
</organism>